<dbReference type="PROSITE" id="PS50240">
    <property type="entry name" value="TRYPSIN_DOM"/>
    <property type="match status" value="1"/>
</dbReference>
<protein>
    <recommendedName>
        <fullName evidence="5">Phenoloxidase-activating factor 2</fullName>
    </recommendedName>
    <alternativeName>
        <fullName evidence="6">Prophenoloxidase-activating factor II</fullName>
    </alternativeName>
</protein>
<dbReference type="Pfam" id="PF18322">
    <property type="entry name" value="CLIP_1"/>
    <property type="match status" value="1"/>
</dbReference>
<dbReference type="InterPro" id="IPR018114">
    <property type="entry name" value="TRYPSIN_HIS"/>
</dbReference>
<name>A0AAW1UCV7_9CUCU</name>
<keyword evidence="3" id="KW-1015">Disulfide bond</keyword>
<dbReference type="InterPro" id="IPR043504">
    <property type="entry name" value="Peptidase_S1_PA_chymotrypsin"/>
</dbReference>
<dbReference type="InterPro" id="IPR009003">
    <property type="entry name" value="Peptidase_S1_PA"/>
</dbReference>
<keyword evidence="11" id="KW-1185">Reference proteome</keyword>
<feature type="region of interest" description="Disordered" evidence="7">
    <location>
        <begin position="136"/>
        <end position="156"/>
    </location>
</feature>
<evidence type="ECO:0000313" key="10">
    <source>
        <dbReference type="EMBL" id="KAK9878968.1"/>
    </source>
</evidence>
<evidence type="ECO:0000259" key="9">
    <source>
        <dbReference type="PROSITE" id="PS50240"/>
    </source>
</evidence>
<evidence type="ECO:0000256" key="4">
    <source>
        <dbReference type="ARBA" id="ARBA00024195"/>
    </source>
</evidence>
<feature type="chain" id="PRO_5043766310" description="Phenoloxidase-activating factor 2" evidence="8">
    <location>
        <begin position="17"/>
        <end position="447"/>
    </location>
</feature>
<dbReference type="PANTHER" id="PTHR24256">
    <property type="entry name" value="TRYPTASE-RELATED"/>
    <property type="match status" value="1"/>
</dbReference>
<sequence>MLQFLLLVGFLDISLCQNIDVNITNAVNSVFNTSYYEEVTQEPLRGYGALQKCGENERSGLDVCVPYYNCDPATNRIITTGVTDGFNMIDIRFNDDNQCDHFLDICCQTPEENSTSTTVSSTQRITTSTNSLYTSPTIQSTSTFGTQESTTRQSNDDLQNRISTEHTVDQDSDNSWSTCGKRNPQGIDFKLSGNLNDEAEYGEFPWQVALLRTNYDKKKHGHQCICGGSLIRSNVVLTAAHCVLGFQPAEITIRAGEWDTQTTKERIPYQERIATRVIAHERYGDGAINDIALILLNEPYVKVKSVGNVCLPNQNQFVNSEHCFASGWGKSNFGKEGAYSVILKKIELPMVPNSECQRFLRRTRLGHRFKLHSSFTCAGGEAGKDTCTGDGGSPLVCPDPNNSERYIQTGIVSWGVGCGKKDVPGVYTDVAKFRTWIDNKLNVLGVV</sequence>
<dbReference type="EMBL" id="JARQZJ010000061">
    <property type="protein sequence ID" value="KAK9878968.1"/>
    <property type="molecule type" value="Genomic_DNA"/>
</dbReference>
<dbReference type="FunFam" id="2.40.10.10:FF:000038">
    <property type="entry name" value="Serine protease"/>
    <property type="match status" value="1"/>
</dbReference>
<accession>A0AAW1UCV7</accession>
<evidence type="ECO:0000256" key="3">
    <source>
        <dbReference type="ARBA" id="ARBA00023157"/>
    </source>
</evidence>
<comment type="similarity">
    <text evidence="4">Belongs to the peptidase S1 family. CLIP subfamily.</text>
</comment>
<dbReference type="InterPro" id="IPR001254">
    <property type="entry name" value="Trypsin_dom"/>
</dbReference>
<dbReference type="CDD" id="cd00190">
    <property type="entry name" value="Tryp_SPc"/>
    <property type="match status" value="1"/>
</dbReference>
<feature type="signal peptide" evidence="8">
    <location>
        <begin position="1"/>
        <end position="16"/>
    </location>
</feature>
<dbReference type="GO" id="GO:0004252">
    <property type="term" value="F:serine-type endopeptidase activity"/>
    <property type="evidence" value="ECO:0007669"/>
    <property type="project" value="InterPro"/>
</dbReference>
<evidence type="ECO:0000256" key="5">
    <source>
        <dbReference type="ARBA" id="ARBA00068096"/>
    </source>
</evidence>
<evidence type="ECO:0000256" key="8">
    <source>
        <dbReference type="SAM" id="SignalP"/>
    </source>
</evidence>
<dbReference type="InterPro" id="IPR001314">
    <property type="entry name" value="Peptidase_S1A"/>
</dbReference>
<gene>
    <name evidence="10" type="ORF">WA026_003787</name>
</gene>
<evidence type="ECO:0000256" key="6">
    <source>
        <dbReference type="ARBA" id="ARBA00076468"/>
    </source>
</evidence>
<organism evidence="10 11">
    <name type="scientific">Henosepilachna vigintioctopunctata</name>
    <dbReference type="NCBI Taxonomy" id="420089"/>
    <lineage>
        <taxon>Eukaryota</taxon>
        <taxon>Metazoa</taxon>
        <taxon>Ecdysozoa</taxon>
        <taxon>Arthropoda</taxon>
        <taxon>Hexapoda</taxon>
        <taxon>Insecta</taxon>
        <taxon>Pterygota</taxon>
        <taxon>Neoptera</taxon>
        <taxon>Endopterygota</taxon>
        <taxon>Coleoptera</taxon>
        <taxon>Polyphaga</taxon>
        <taxon>Cucujiformia</taxon>
        <taxon>Coccinelloidea</taxon>
        <taxon>Coccinellidae</taxon>
        <taxon>Epilachninae</taxon>
        <taxon>Epilachnini</taxon>
        <taxon>Henosepilachna</taxon>
    </lineage>
</organism>
<dbReference type="GO" id="GO:0006508">
    <property type="term" value="P:proteolysis"/>
    <property type="evidence" value="ECO:0007669"/>
    <property type="project" value="InterPro"/>
</dbReference>
<dbReference type="InterPro" id="IPR041515">
    <property type="entry name" value="PPAF-2-like_Clip"/>
</dbReference>
<dbReference type="Proteomes" id="UP001431783">
    <property type="component" value="Unassembled WGS sequence"/>
</dbReference>
<feature type="compositionally biased region" description="Polar residues" evidence="7">
    <location>
        <begin position="136"/>
        <end position="153"/>
    </location>
</feature>
<dbReference type="Gene3D" id="2.40.10.10">
    <property type="entry name" value="Trypsin-like serine proteases"/>
    <property type="match status" value="2"/>
</dbReference>
<proteinExistence type="inferred from homology"/>
<dbReference type="SUPFAM" id="SSF50494">
    <property type="entry name" value="Trypsin-like serine proteases"/>
    <property type="match status" value="1"/>
</dbReference>
<dbReference type="GO" id="GO:0005576">
    <property type="term" value="C:extracellular region"/>
    <property type="evidence" value="ECO:0007669"/>
    <property type="project" value="UniProtKB-SubCell"/>
</dbReference>
<comment type="caution">
    <text evidence="10">The sequence shown here is derived from an EMBL/GenBank/DDBJ whole genome shotgun (WGS) entry which is preliminary data.</text>
</comment>
<dbReference type="Pfam" id="PF00089">
    <property type="entry name" value="Trypsin"/>
    <property type="match status" value="1"/>
</dbReference>
<dbReference type="PRINTS" id="PR00722">
    <property type="entry name" value="CHYMOTRYPSIN"/>
</dbReference>
<dbReference type="AlphaFoldDB" id="A0AAW1UCV7"/>
<keyword evidence="2" id="KW-0964">Secreted</keyword>
<dbReference type="InterPro" id="IPR051487">
    <property type="entry name" value="Ser/Thr_Proteases_Immune/Dev"/>
</dbReference>
<evidence type="ECO:0000256" key="1">
    <source>
        <dbReference type="ARBA" id="ARBA00004613"/>
    </source>
</evidence>
<comment type="subcellular location">
    <subcellularLocation>
        <location evidence="1">Secreted</location>
    </subcellularLocation>
</comment>
<keyword evidence="8" id="KW-0732">Signal</keyword>
<evidence type="ECO:0000256" key="7">
    <source>
        <dbReference type="SAM" id="MobiDB-lite"/>
    </source>
</evidence>
<dbReference type="SMART" id="SM00020">
    <property type="entry name" value="Tryp_SPc"/>
    <property type="match status" value="1"/>
</dbReference>
<dbReference type="PROSITE" id="PS00134">
    <property type="entry name" value="TRYPSIN_HIS"/>
    <property type="match status" value="1"/>
</dbReference>
<reference evidence="10 11" key="1">
    <citation type="submission" date="2023-03" db="EMBL/GenBank/DDBJ databases">
        <title>Genome insight into feeding habits of ladybird beetles.</title>
        <authorList>
            <person name="Li H.-S."/>
            <person name="Huang Y.-H."/>
            <person name="Pang H."/>
        </authorList>
    </citation>
    <scope>NUCLEOTIDE SEQUENCE [LARGE SCALE GENOMIC DNA]</scope>
    <source>
        <strain evidence="10">SYSU_2023b</strain>
        <tissue evidence="10">Whole body</tissue>
    </source>
</reference>
<evidence type="ECO:0000313" key="11">
    <source>
        <dbReference type="Proteomes" id="UP001431783"/>
    </source>
</evidence>
<evidence type="ECO:0000256" key="2">
    <source>
        <dbReference type="ARBA" id="ARBA00022525"/>
    </source>
</evidence>
<feature type="domain" description="Peptidase S1" evidence="9">
    <location>
        <begin position="191"/>
        <end position="442"/>
    </location>
</feature>